<keyword evidence="2" id="KW-0479">Metal-binding</keyword>
<dbReference type="InterPro" id="IPR038763">
    <property type="entry name" value="DHH_sf"/>
</dbReference>
<dbReference type="OrthoDB" id="374045at2759"/>
<proteinExistence type="predicted"/>
<feature type="domain" description="DHHA2" evidence="5">
    <location>
        <begin position="251"/>
        <end position="417"/>
    </location>
</feature>
<sequence length="419" mass="47549">MTAVRTIKSFLVELKSVLQSEGHSFPLRFVTGNQSCDMDSTVCALTYSYMNYLHSGKWMIPLLNIPRAELRLRKDISKLLQAHKITNDLLYFVEDLDRLVTLSSPMSSTYELVLVDHCNVQGDQWEQYLKDGKATITAIVDHHEDEGIATEANPRIIKSTGSCSSLVFNYWYNQFQDKGIFQDQTELVELLLAPLLLDTSNMSQKVEEPDVIALGVYRQILEKDPSALQITSLFSDMHHSSFNDSFLKQYTKKLKSYKKNLDGFTFYDILRKDYKSFTFVSNLKPIKVGFSSLSSDFEYCCTVHKDDFVSGASQLLSASGLDLLVMTASFTDKQTRKYSRQFSLFYAKDSGNLALFESIPKLVNQSLDLNNDVPNIELYTDFIDSIGETTNYTFTLFNQGNTAASRKQVVPAVKKAIEQ</sequence>
<dbReference type="SMART" id="SM01131">
    <property type="entry name" value="DHHA2"/>
    <property type="match status" value="1"/>
</dbReference>
<evidence type="ECO:0000256" key="2">
    <source>
        <dbReference type="ARBA" id="ARBA00022723"/>
    </source>
</evidence>
<dbReference type="AlphaFoldDB" id="A0A9P7V7K1"/>
<reference evidence="6" key="1">
    <citation type="submission" date="2021-03" db="EMBL/GenBank/DDBJ databases">
        <authorList>
            <person name="Palmer J.M."/>
        </authorList>
    </citation>
    <scope>NUCLEOTIDE SEQUENCE</scope>
    <source>
        <strain evidence="6">ARV_011</strain>
    </source>
</reference>
<dbReference type="PANTHER" id="PTHR12112:SF39">
    <property type="entry name" value="EG:152A3.5 PROTEIN (FBGN0003116_PN PROTEIN)"/>
    <property type="match status" value="1"/>
</dbReference>
<dbReference type="RefSeq" id="XP_043048380.1">
    <property type="nucleotide sequence ID" value="XM_043192085.1"/>
</dbReference>
<dbReference type="Pfam" id="PF01368">
    <property type="entry name" value="DHH"/>
    <property type="match status" value="1"/>
</dbReference>
<dbReference type="EMBL" id="JAHMUF010000015">
    <property type="protein sequence ID" value="KAG7192830.1"/>
    <property type="molecule type" value="Genomic_DNA"/>
</dbReference>
<evidence type="ECO:0000256" key="3">
    <source>
        <dbReference type="ARBA" id="ARBA00022801"/>
    </source>
</evidence>
<evidence type="ECO:0000259" key="5">
    <source>
        <dbReference type="SMART" id="SM01131"/>
    </source>
</evidence>
<evidence type="ECO:0000313" key="6">
    <source>
        <dbReference type="EMBL" id="KAG7192830.1"/>
    </source>
</evidence>
<comment type="cofactor">
    <cofactor evidence="1">
        <name>Mn(2+)</name>
        <dbReference type="ChEBI" id="CHEBI:29035"/>
    </cofactor>
</comment>
<keyword evidence="4" id="KW-0464">Manganese</keyword>
<dbReference type="GO" id="GO:0005737">
    <property type="term" value="C:cytoplasm"/>
    <property type="evidence" value="ECO:0007669"/>
    <property type="project" value="InterPro"/>
</dbReference>
<gene>
    <name evidence="6" type="primary">PPX1</name>
    <name evidence="6" type="ORF">KQ657_001287</name>
</gene>
<dbReference type="GO" id="GO:0046872">
    <property type="term" value="F:metal ion binding"/>
    <property type="evidence" value="ECO:0007669"/>
    <property type="project" value="UniProtKB-KW"/>
</dbReference>
<comment type="caution">
    <text evidence="6">The sequence shown here is derived from an EMBL/GenBank/DDBJ whole genome shotgun (WGS) entry which is preliminary data.</text>
</comment>
<evidence type="ECO:0000256" key="4">
    <source>
        <dbReference type="ARBA" id="ARBA00023211"/>
    </source>
</evidence>
<dbReference type="InterPro" id="IPR038222">
    <property type="entry name" value="DHHA2_dom_sf"/>
</dbReference>
<accession>A0A9P7V7K1</accession>
<dbReference type="Proteomes" id="UP000790833">
    <property type="component" value="Unassembled WGS sequence"/>
</dbReference>
<dbReference type="Gene3D" id="3.10.310.20">
    <property type="entry name" value="DHHA2 domain"/>
    <property type="match status" value="1"/>
</dbReference>
<evidence type="ECO:0000313" key="7">
    <source>
        <dbReference type="Proteomes" id="UP000790833"/>
    </source>
</evidence>
<evidence type="ECO:0000256" key="1">
    <source>
        <dbReference type="ARBA" id="ARBA00001936"/>
    </source>
</evidence>
<protein>
    <submittedName>
        <fullName evidence="6">Exopolyphosphatase</fullName>
    </submittedName>
</protein>
<dbReference type="Pfam" id="PF02833">
    <property type="entry name" value="DHHA2"/>
    <property type="match status" value="1"/>
</dbReference>
<dbReference type="GeneID" id="66114661"/>
<organism evidence="6 7">
    <name type="scientific">Scheffersomyces spartinae</name>
    <dbReference type="NCBI Taxonomy" id="45513"/>
    <lineage>
        <taxon>Eukaryota</taxon>
        <taxon>Fungi</taxon>
        <taxon>Dikarya</taxon>
        <taxon>Ascomycota</taxon>
        <taxon>Saccharomycotina</taxon>
        <taxon>Pichiomycetes</taxon>
        <taxon>Debaryomycetaceae</taxon>
        <taxon>Scheffersomyces</taxon>
    </lineage>
</organism>
<dbReference type="PANTHER" id="PTHR12112">
    <property type="entry name" value="BNIP - RELATED"/>
    <property type="match status" value="1"/>
</dbReference>
<dbReference type="GO" id="GO:0004309">
    <property type="term" value="F:exopolyphosphatase activity"/>
    <property type="evidence" value="ECO:0007669"/>
    <property type="project" value="TreeGrafter"/>
</dbReference>
<dbReference type="Gene3D" id="3.90.1640.10">
    <property type="entry name" value="inorganic pyrophosphatase (n-terminal core)"/>
    <property type="match status" value="1"/>
</dbReference>
<keyword evidence="3" id="KW-0378">Hydrolase</keyword>
<name>A0A9P7V7K1_9ASCO</name>
<keyword evidence="7" id="KW-1185">Reference proteome</keyword>
<dbReference type="InterPro" id="IPR001667">
    <property type="entry name" value="DDH_dom"/>
</dbReference>
<dbReference type="SUPFAM" id="SSF64182">
    <property type="entry name" value="DHH phosphoesterases"/>
    <property type="match status" value="1"/>
</dbReference>
<dbReference type="InterPro" id="IPR004097">
    <property type="entry name" value="DHHA2"/>
</dbReference>